<dbReference type="PANTHER" id="PTHR31602">
    <property type="entry name" value="GROWTH-REGULATING FACTOR 5"/>
    <property type="match status" value="1"/>
</dbReference>
<evidence type="ECO:0000256" key="3">
    <source>
        <dbReference type="RuleBase" id="RU367127"/>
    </source>
</evidence>
<dbReference type="PROSITE" id="PS51667">
    <property type="entry name" value="WRC"/>
    <property type="match status" value="1"/>
</dbReference>
<name>A0A6N2MHW2_SALVM</name>
<organism evidence="6">
    <name type="scientific">Salix viminalis</name>
    <name type="common">Common osier</name>
    <name type="synonym">Basket willow</name>
    <dbReference type="NCBI Taxonomy" id="40686"/>
    <lineage>
        <taxon>Eukaryota</taxon>
        <taxon>Viridiplantae</taxon>
        <taxon>Streptophyta</taxon>
        <taxon>Embryophyta</taxon>
        <taxon>Tracheophyta</taxon>
        <taxon>Spermatophyta</taxon>
        <taxon>Magnoliopsida</taxon>
        <taxon>eudicotyledons</taxon>
        <taxon>Gunneridae</taxon>
        <taxon>Pentapetalae</taxon>
        <taxon>rosids</taxon>
        <taxon>fabids</taxon>
        <taxon>Malpighiales</taxon>
        <taxon>Salicaceae</taxon>
        <taxon>Saliceae</taxon>
        <taxon>Salix</taxon>
    </lineage>
</organism>
<dbReference type="GO" id="GO:0005634">
    <property type="term" value="C:nucleus"/>
    <property type="evidence" value="ECO:0007669"/>
    <property type="project" value="UniProtKB-SubCell"/>
</dbReference>
<feature type="compositionally biased region" description="Polar residues" evidence="4">
    <location>
        <begin position="59"/>
        <end position="68"/>
    </location>
</feature>
<feature type="region of interest" description="Disordered" evidence="4">
    <location>
        <begin position="40"/>
        <end position="68"/>
    </location>
</feature>
<dbReference type="Pfam" id="PF08879">
    <property type="entry name" value="WRC"/>
    <property type="match status" value="1"/>
</dbReference>
<dbReference type="InterPro" id="IPR031137">
    <property type="entry name" value="GRF"/>
</dbReference>
<dbReference type="GO" id="GO:0032502">
    <property type="term" value="P:developmental process"/>
    <property type="evidence" value="ECO:0007669"/>
    <property type="project" value="InterPro"/>
</dbReference>
<comment type="subcellular location">
    <subcellularLocation>
        <location evidence="2 3">Nucleus</location>
    </subcellularLocation>
</comment>
<evidence type="ECO:0000313" key="6">
    <source>
        <dbReference type="EMBL" id="VFU53237.1"/>
    </source>
</evidence>
<sequence>MGFSSNTDPEPGRCRRTDGKKWRCSRDAVAEQKYCERHMNRGRHRSRKPVEGQPGHSAAATTTMKTMPNGTFSSASASMVGLCSVVSDSHTIVHNQQQPASSSNISATDTLSRVFLTTENVGERMQDASGLSMLPSSIDLQSKETPFFISKQQKSYGESLRNETLLTRNISQHSLRQFMDDWPKSHSDRSAVSWPEPDMQYERTQLSISPPMATTDFMPSTSSPNNEKTTLPPLRLSREFDPIQMGLGVGVGSSPTGVLQKSAFLSNSSAGSNPRAENKINEVGNLCNDLGSTIFSGWLISDRGLQKSAFSSLSNSSAGSSPRAENKINEVGNLCNGLRSTIVHSSSLPALSLSDLPIKKSSANARL</sequence>
<comment type="similarity">
    <text evidence="3">Belongs to the GRF family.</text>
</comment>
<evidence type="ECO:0000256" key="2">
    <source>
        <dbReference type="PROSITE-ProRule" id="PRU01002"/>
    </source>
</evidence>
<gene>
    <name evidence="6" type="ORF">SVIM_LOCUS369155</name>
</gene>
<comment type="function">
    <text evidence="3">Transcription activator.</text>
</comment>
<proteinExistence type="inferred from homology"/>
<dbReference type="PANTHER" id="PTHR31602:SF51">
    <property type="entry name" value="GROWTH-REGULATING FACTOR"/>
    <property type="match status" value="1"/>
</dbReference>
<comment type="domain">
    <text evidence="3">The QLQ domain and WRC domain may be involved in protein-protein interaction and DNA-binding, respectively.</text>
</comment>
<dbReference type="AlphaFoldDB" id="A0A6N2MHW2"/>
<dbReference type="GO" id="GO:0006351">
    <property type="term" value="P:DNA-templated transcription"/>
    <property type="evidence" value="ECO:0007669"/>
    <property type="project" value="UniProtKB-UniRule"/>
</dbReference>
<feature type="short sequence motif" description="Bipartite nuclear localization signal" evidence="2">
    <location>
        <begin position="41"/>
        <end position="48"/>
    </location>
</feature>
<dbReference type="EMBL" id="CAADRP010001818">
    <property type="protein sequence ID" value="VFU53237.1"/>
    <property type="molecule type" value="Genomic_DNA"/>
</dbReference>
<accession>A0A6N2MHW2</accession>
<feature type="domain" description="WRC" evidence="5">
    <location>
        <begin position="8"/>
        <end position="52"/>
    </location>
</feature>
<evidence type="ECO:0000259" key="5">
    <source>
        <dbReference type="PROSITE" id="PS51667"/>
    </source>
</evidence>
<feature type="short sequence motif" description="Bipartite nuclear localization signal" evidence="2">
    <location>
        <begin position="13"/>
        <end position="23"/>
    </location>
</feature>
<keyword evidence="3" id="KW-0805">Transcription regulation</keyword>
<keyword evidence="3" id="KW-0804">Transcription</keyword>
<evidence type="ECO:0000256" key="4">
    <source>
        <dbReference type="SAM" id="MobiDB-lite"/>
    </source>
</evidence>
<keyword evidence="3" id="KW-0010">Activator</keyword>
<feature type="compositionally biased region" description="Basic and acidic residues" evidence="4">
    <location>
        <begin position="10"/>
        <end position="22"/>
    </location>
</feature>
<keyword evidence="1 2" id="KW-0539">Nucleus</keyword>
<feature type="region of interest" description="Disordered" evidence="4">
    <location>
        <begin position="1"/>
        <end position="22"/>
    </location>
</feature>
<evidence type="ECO:0000256" key="1">
    <source>
        <dbReference type="ARBA" id="ARBA00023242"/>
    </source>
</evidence>
<dbReference type="InterPro" id="IPR014977">
    <property type="entry name" value="WRC_dom"/>
</dbReference>
<reference evidence="6" key="1">
    <citation type="submission" date="2019-03" db="EMBL/GenBank/DDBJ databases">
        <authorList>
            <person name="Mank J."/>
            <person name="Almeida P."/>
        </authorList>
    </citation>
    <scope>NUCLEOTIDE SEQUENCE</scope>
    <source>
        <strain evidence="6">78183</strain>
    </source>
</reference>
<protein>
    <recommendedName>
        <fullName evidence="3">Growth-regulating factor</fullName>
    </recommendedName>
</protein>
<dbReference type="GO" id="GO:0005524">
    <property type="term" value="F:ATP binding"/>
    <property type="evidence" value="ECO:0007669"/>
    <property type="project" value="UniProtKB-UniRule"/>
</dbReference>